<comment type="subcellular location">
    <subcellularLocation>
        <location evidence="1">Membrane</location>
    </subcellularLocation>
</comment>
<keyword evidence="2" id="KW-0808">Transferase</keyword>
<dbReference type="PANTHER" id="PTHR48261">
    <property type="entry name" value="ACETYLGLUCOSAMINYLTRANSFERASE"/>
    <property type="match status" value="1"/>
</dbReference>
<evidence type="ECO:0000313" key="8">
    <source>
        <dbReference type="Proteomes" id="UP001498421"/>
    </source>
</evidence>
<feature type="domain" description="Glycosyl transferase 64" evidence="6">
    <location>
        <begin position="97"/>
        <end position="340"/>
    </location>
</feature>
<keyword evidence="8" id="KW-1185">Reference proteome</keyword>
<evidence type="ECO:0000256" key="5">
    <source>
        <dbReference type="SAM" id="MobiDB-lite"/>
    </source>
</evidence>
<dbReference type="PANTHER" id="PTHR48261:SF2">
    <property type="entry name" value="ACETYLGLUCOSAMINYLTRANSFERASE"/>
    <property type="match status" value="1"/>
</dbReference>
<dbReference type="Proteomes" id="UP001498421">
    <property type="component" value="Unassembled WGS sequence"/>
</dbReference>
<evidence type="ECO:0000256" key="3">
    <source>
        <dbReference type="ARBA" id="ARBA00023136"/>
    </source>
</evidence>
<dbReference type="EMBL" id="JAZAVK010000069">
    <property type="protein sequence ID" value="KAK7426212.1"/>
    <property type="molecule type" value="Genomic_DNA"/>
</dbReference>
<dbReference type="InterPro" id="IPR029044">
    <property type="entry name" value="Nucleotide-diphossugar_trans"/>
</dbReference>
<name>A0ABR1HZI8_9HYPO</name>
<evidence type="ECO:0000313" key="7">
    <source>
        <dbReference type="EMBL" id="KAK7426212.1"/>
    </source>
</evidence>
<sequence>MDRNPEWVLPRTPLWRSPVFRRLAAAILVFACILTSFALFGDFAILETTPPPPPPAKTTPQVEPTSRPEVPNDRQSHAQKTWKKLRAKYDNFDDTKFTIALQTYRRPKELHDTLEALLRETIPSLLEIVVVWNDLEAKPPPDYTSQLGTPVRFRASARNSLNEKLLPDSTFRTQAILLSDDDVYYHPQDLEFAFQSWRKFGRNRLAGALARCSSMDENGKWKYTFCSNDGDDSSYSMIITNLAFSHISFLDYYSSDDSTMKEIREYVDQRFNCEDLAMNYVHSYLTGEGPLLIQGHKRYVNYLPSKGISTKKGHLQARSKCLNDFVEIFGTMPLINETAYVQRGVVVM</sequence>
<evidence type="ECO:0000256" key="2">
    <source>
        <dbReference type="ARBA" id="ARBA00022679"/>
    </source>
</evidence>
<evidence type="ECO:0000256" key="4">
    <source>
        <dbReference type="ARBA" id="ARBA00023157"/>
    </source>
</evidence>
<evidence type="ECO:0000259" key="6">
    <source>
        <dbReference type="Pfam" id="PF09258"/>
    </source>
</evidence>
<feature type="region of interest" description="Disordered" evidence="5">
    <location>
        <begin position="50"/>
        <end position="80"/>
    </location>
</feature>
<dbReference type="Pfam" id="PF09258">
    <property type="entry name" value="Glyco_transf_64"/>
    <property type="match status" value="1"/>
</dbReference>
<keyword evidence="3" id="KW-0472">Membrane</keyword>
<dbReference type="InterPro" id="IPR004263">
    <property type="entry name" value="Exostosin"/>
</dbReference>
<proteinExistence type="predicted"/>
<dbReference type="Gene3D" id="3.90.550.10">
    <property type="entry name" value="Spore Coat Polysaccharide Biosynthesis Protein SpsA, Chain A"/>
    <property type="match status" value="1"/>
</dbReference>
<dbReference type="SUPFAM" id="SSF53448">
    <property type="entry name" value="Nucleotide-diphospho-sugar transferases"/>
    <property type="match status" value="1"/>
</dbReference>
<accession>A0ABR1HZI8</accession>
<evidence type="ECO:0000256" key="1">
    <source>
        <dbReference type="ARBA" id="ARBA00004370"/>
    </source>
</evidence>
<keyword evidence="4" id="KW-1015">Disulfide bond</keyword>
<dbReference type="InterPro" id="IPR015338">
    <property type="entry name" value="GT64_dom"/>
</dbReference>
<comment type="caution">
    <text evidence="7">The sequence shown here is derived from an EMBL/GenBank/DDBJ whole genome shotgun (WGS) entry which is preliminary data.</text>
</comment>
<reference evidence="7 8" key="1">
    <citation type="journal article" date="2025" name="Microbiol. Resour. Announc.">
        <title>Draft genome sequences for Neonectria magnoliae and Neonectria punicea, canker pathogens of Liriodendron tulipifera and Acer saccharum in West Virginia.</title>
        <authorList>
            <person name="Petronek H.M."/>
            <person name="Kasson M.T."/>
            <person name="Metheny A.M."/>
            <person name="Stauder C.M."/>
            <person name="Lovett B."/>
            <person name="Lynch S.C."/>
            <person name="Garnas J.R."/>
            <person name="Kasson L.R."/>
            <person name="Stajich J.E."/>
        </authorList>
    </citation>
    <scope>NUCLEOTIDE SEQUENCE [LARGE SCALE GENOMIC DNA]</scope>
    <source>
        <strain evidence="7 8">NRRL 64651</strain>
    </source>
</reference>
<organism evidence="7 8">
    <name type="scientific">Neonectria magnoliae</name>
    <dbReference type="NCBI Taxonomy" id="2732573"/>
    <lineage>
        <taxon>Eukaryota</taxon>
        <taxon>Fungi</taxon>
        <taxon>Dikarya</taxon>
        <taxon>Ascomycota</taxon>
        <taxon>Pezizomycotina</taxon>
        <taxon>Sordariomycetes</taxon>
        <taxon>Hypocreomycetidae</taxon>
        <taxon>Hypocreales</taxon>
        <taxon>Nectriaceae</taxon>
        <taxon>Neonectria</taxon>
    </lineage>
</organism>
<protein>
    <recommendedName>
        <fullName evidence="6">Glycosyl transferase 64 domain-containing protein</fullName>
    </recommendedName>
</protein>
<gene>
    <name evidence="7" type="ORF">QQZ08_007241</name>
</gene>